<dbReference type="InterPro" id="IPR033222">
    <property type="entry name" value="PLAC1_fam"/>
</dbReference>
<sequence length="159" mass="17954">MKTSVLLAVTSICSDDWLLVRMKRRPFDNDTEVKIGDIHLGDDCPVTRVLSSSYEFSYPVIHCGINKFVFQGTDVFILSTMTYQPTLDTTYTFQVVCFAKRLQFSSLMPFGMNGYDANMLGDSFEVTKEGQSLSAPSQSKECEPNFGSYNKEQLFMSLD</sequence>
<dbReference type="Gene3D" id="2.60.40.3210">
    <property type="entry name" value="Zona pellucida, ZP-N domain"/>
    <property type="match status" value="1"/>
</dbReference>
<dbReference type="GeneTree" id="ENSGT00960000193303"/>
<dbReference type="GO" id="GO:0005576">
    <property type="term" value="C:extracellular region"/>
    <property type="evidence" value="ECO:0007669"/>
    <property type="project" value="UniProtKB-SubCell"/>
</dbReference>
<accession>A0A8D2CYB7</accession>
<evidence type="ECO:0000256" key="3">
    <source>
        <dbReference type="ARBA" id="ARBA00022525"/>
    </source>
</evidence>
<dbReference type="PANTHER" id="PTHR14380:SF9">
    <property type="entry name" value="OOCYTE-SECRETED PROTEIN 4B"/>
    <property type="match status" value="1"/>
</dbReference>
<gene>
    <name evidence="5" type="primary">OOSP4B</name>
</gene>
<reference evidence="5" key="2">
    <citation type="submission" date="2025-09" db="UniProtKB">
        <authorList>
            <consortium name="Ensembl"/>
        </authorList>
    </citation>
    <scope>IDENTIFICATION</scope>
</reference>
<dbReference type="AlphaFoldDB" id="A0A8D2CYB7"/>
<keyword evidence="3" id="KW-0964">Secreted</keyword>
<reference evidence="5" key="1">
    <citation type="submission" date="2025-08" db="UniProtKB">
        <authorList>
            <consortium name="Ensembl"/>
        </authorList>
    </citation>
    <scope>IDENTIFICATION</scope>
</reference>
<evidence type="ECO:0000313" key="5">
    <source>
        <dbReference type="Ensembl" id="ENSSVLP00005016734.1"/>
    </source>
</evidence>
<organism evidence="5 6">
    <name type="scientific">Sciurus vulgaris</name>
    <name type="common">Eurasian red squirrel</name>
    <dbReference type="NCBI Taxonomy" id="55149"/>
    <lineage>
        <taxon>Eukaryota</taxon>
        <taxon>Metazoa</taxon>
        <taxon>Chordata</taxon>
        <taxon>Craniata</taxon>
        <taxon>Vertebrata</taxon>
        <taxon>Euteleostomi</taxon>
        <taxon>Mammalia</taxon>
        <taxon>Eutheria</taxon>
        <taxon>Euarchontoglires</taxon>
        <taxon>Glires</taxon>
        <taxon>Rodentia</taxon>
        <taxon>Sciuromorpha</taxon>
        <taxon>Sciuridae</taxon>
        <taxon>Sciurinae</taxon>
        <taxon>Sciurini</taxon>
        <taxon>Sciurus</taxon>
    </lineage>
</organism>
<keyword evidence="6" id="KW-1185">Reference proteome</keyword>
<proteinExistence type="inferred from homology"/>
<evidence type="ECO:0000256" key="2">
    <source>
        <dbReference type="ARBA" id="ARBA00010071"/>
    </source>
</evidence>
<keyword evidence="4" id="KW-0732">Signal</keyword>
<evidence type="ECO:0000313" key="6">
    <source>
        <dbReference type="Proteomes" id="UP000694564"/>
    </source>
</evidence>
<comment type="similarity">
    <text evidence="2">Belongs to the PLAC1 family.</text>
</comment>
<dbReference type="PANTHER" id="PTHR14380">
    <property type="entry name" value="PLACENTA-SPECIFIC PROTEIN 1"/>
    <property type="match status" value="1"/>
</dbReference>
<dbReference type="Proteomes" id="UP000694564">
    <property type="component" value="Chromosome 11"/>
</dbReference>
<evidence type="ECO:0000256" key="1">
    <source>
        <dbReference type="ARBA" id="ARBA00004613"/>
    </source>
</evidence>
<protein>
    <submittedName>
        <fullName evidence="5">Oocyte secreted protein family member 4B</fullName>
    </submittedName>
</protein>
<comment type="subcellular location">
    <subcellularLocation>
        <location evidence="1">Secreted</location>
    </subcellularLocation>
</comment>
<name>A0A8D2CYB7_SCIVU</name>
<dbReference type="Ensembl" id="ENSSVLT00005018598.1">
    <property type="protein sequence ID" value="ENSSVLP00005016734.1"/>
    <property type="gene ID" value="ENSSVLG00005013319.1"/>
</dbReference>
<evidence type="ECO:0000256" key="4">
    <source>
        <dbReference type="ARBA" id="ARBA00022729"/>
    </source>
</evidence>